<reference evidence="2 3" key="1">
    <citation type="journal article" date="2020" name="IScience">
        <title>Genome Sequencing of the Endangered Kingdonia uniflora (Circaeasteraceae, Ranunculales) Reveals Potential Mechanisms of Evolutionary Specialization.</title>
        <authorList>
            <person name="Sun Y."/>
            <person name="Deng T."/>
            <person name="Zhang A."/>
            <person name="Moore M.J."/>
            <person name="Landis J.B."/>
            <person name="Lin N."/>
            <person name="Zhang H."/>
            <person name="Zhang X."/>
            <person name="Huang J."/>
            <person name="Zhang X."/>
            <person name="Sun H."/>
            <person name="Wang H."/>
        </authorList>
    </citation>
    <scope>NUCLEOTIDE SEQUENCE [LARGE SCALE GENOMIC DNA]</scope>
    <source>
        <strain evidence="2">TB1705</strain>
        <tissue evidence="2">Leaf</tissue>
    </source>
</reference>
<accession>A0A7J7LEW3</accession>
<organism evidence="2 3">
    <name type="scientific">Kingdonia uniflora</name>
    <dbReference type="NCBI Taxonomy" id="39325"/>
    <lineage>
        <taxon>Eukaryota</taxon>
        <taxon>Viridiplantae</taxon>
        <taxon>Streptophyta</taxon>
        <taxon>Embryophyta</taxon>
        <taxon>Tracheophyta</taxon>
        <taxon>Spermatophyta</taxon>
        <taxon>Magnoliopsida</taxon>
        <taxon>Ranunculales</taxon>
        <taxon>Circaeasteraceae</taxon>
        <taxon>Kingdonia</taxon>
    </lineage>
</organism>
<dbReference type="AlphaFoldDB" id="A0A7J7LEW3"/>
<evidence type="ECO:0000256" key="1">
    <source>
        <dbReference type="SAM" id="MobiDB-lite"/>
    </source>
</evidence>
<dbReference type="Proteomes" id="UP000541444">
    <property type="component" value="Unassembled WGS sequence"/>
</dbReference>
<protein>
    <submittedName>
        <fullName evidence="2">Uncharacterized protein</fullName>
    </submittedName>
</protein>
<evidence type="ECO:0000313" key="3">
    <source>
        <dbReference type="Proteomes" id="UP000541444"/>
    </source>
</evidence>
<comment type="caution">
    <text evidence="2">The sequence shown here is derived from an EMBL/GenBank/DDBJ whole genome shotgun (WGS) entry which is preliminary data.</text>
</comment>
<keyword evidence="3" id="KW-1185">Reference proteome</keyword>
<sequence>MRFFGINRDNEVDFAAFHMVVKPIPLDFDAMSTPRKERPSSSSTRNRGRMQNRETTQKVALRALRDASATENLVRVLKYERLPRNLF</sequence>
<dbReference type="EMBL" id="JACGCM010002331">
    <property type="protein sequence ID" value="KAF6141167.1"/>
    <property type="molecule type" value="Genomic_DNA"/>
</dbReference>
<evidence type="ECO:0000313" key="2">
    <source>
        <dbReference type="EMBL" id="KAF6141167.1"/>
    </source>
</evidence>
<feature type="region of interest" description="Disordered" evidence="1">
    <location>
        <begin position="28"/>
        <end position="56"/>
    </location>
</feature>
<gene>
    <name evidence="2" type="ORF">GIB67_018257</name>
</gene>
<proteinExistence type="predicted"/>
<name>A0A7J7LEW3_9MAGN</name>